<accession>A0A9D2XGH8</accession>
<organism evidence="4 5">
    <name type="scientific">Nothobranchius furzeri</name>
    <name type="common">Turquoise killifish</name>
    <dbReference type="NCBI Taxonomy" id="105023"/>
    <lineage>
        <taxon>Eukaryota</taxon>
        <taxon>Metazoa</taxon>
        <taxon>Chordata</taxon>
        <taxon>Craniata</taxon>
        <taxon>Vertebrata</taxon>
        <taxon>Euteleostomi</taxon>
        <taxon>Actinopterygii</taxon>
        <taxon>Neopterygii</taxon>
        <taxon>Teleostei</taxon>
        <taxon>Neoteleostei</taxon>
        <taxon>Acanthomorphata</taxon>
        <taxon>Ovalentaria</taxon>
        <taxon>Atherinomorphae</taxon>
        <taxon>Cyprinodontiformes</taxon>
        <taxon>Nothobranchiidae</taxon>
        <taxon>Nothobranchius</taxon>
    </lineage>
</organism>
<feature type="signal peptide" evidence="2">
    <location>
        <begin position="1"/>
        <end position="22"/>
    </location>
</feature>
<evidence type="ECO:0000313" key="5">
    <source>
        <dbReference type="Proteomes" id="UP000822369"/>
    </source>
</evidence>
<evidence type="ECO:0000259" key="3">
    <source>
        <dbReference type="PROSITE" id="PS50015"/>
    </source>
</evidence>
<dbReference type="Proteomes" id="UP000822369">
    <property type="component" value="Chromosome 18"/>
</dbReference>
<keyword evidence="2" id="KW-0732">Signal</keyword>
<dbReference type="SUPFAM" id="SSF47862">
    <property type="entry name" value="Saposin"/>
    <property type="match status" value="1"/>
</dbReference>
<dbReference type="PANTHER" id="PTHR15541">
    <property type="entry name" value="GRANULYSIN RELATED"/>
    <property type="match status" value="1"/>
</dbReference>
<name>A0A9D2XGH8_NOTFU</name>
<dbReference type="AlphaFoldDB" id="A0A9D2XGH8"/>
<proteinExistence type="predicted"/>
<sequence>METSSVLLLCILVTCSVWTVQGRSFEVSINEEEQVDASGEAQIPGICWGCKWALKKVKNAIGQNATSESIIKKLKTVCDQMGLLKSKCHKFVTSHLGELVEEMTTTDDVRTICVNTGACK</sequence>
<reference evidence="4" key="1">
    <citation type="submission" date="2020-03" db="EMBL/GenBank/DDBJ databases">
        <title>Intra-Species Differences in Population Size shape Life History and Genome Evolution.</title>
        <authorList>
            <person name="Willemsen D."/>
            <person name="Cui R."/>
            <person name="Valenzano D.R."/>
        </authorList>
    </citation>
    <scope>NUCLEOTIDE SEQUENCE</scope>
    <source>
        <strain evidence="4">GRZ</strain>
        <tissue evidence="4">Whole</tissue>
    </source>
</reference>
<gene>
    <name evidence="4" type="ORF">G4P62_015439</name>
</gene>
<dbReference type="PROSITE" id="PS50015">
    <property type="entry name" value="SAP_B"/>
    <property type="match status" value="1"/>
</dbReference>
<protein>
    <submittedName>
        <fullName evidence="4">Antimicrobial peptide NK-lysin-like</fullName>
    </submittedName>
</protein>
<dbReference type="InterPro" id="IPR038847">
    <property type="entry name" value="Granulysin-like"/>
</dbReference>
<dbReference type="GO" id="GO:0042742">
    <property type="term" value="P:defense response to bacterium"/>
    <property type="evidence" value="ECO:0007669"/>
    <property type="project" value="InterPro"/>
</dbReference>
<evidence type="ECO:0000256" key="1">
    <source>
        <dbReference type="ARBA" id="ARBA00023157"/>
    </source>
</evidence>
<keyword evidence="1" id="KW-1015">Disulfide bond</keyword>
<dbReference type="InterPro" id="IPR008139">
    <property type="entry name" value="SaposinB_dom"/>
</dbReference>
<dbReference type="SMART" id="SM00741">
    <property type="entry name" value="SapB"/>
    <property type="match status" value="1"/>
</dbReference>
<evidence type="ECO:0000256" key="2">
    <source>
        <dbReference type="SAM" id="SignalP"/>
    </source>
</evidence>
<comment type="caution">
    <text evidence="4">The sequence shown here is derived from an EMBL/GenBank/DDBJ whole genome shotgun (WGS) entry which is preliminary data.</text>
</comment>
<dbReference type="EMBL" id="JAAVVJ010000018">
    <property type="protein sequence ID" value="KAF7201695.1"/>
    <property type="molecule type" value="Genomic_DNA"/>
</dbReference>
<dbReference type="KEGG" id="nfu:107392247"/>
<dbReference type="Gene3D" id="1.10.225.10">
    <property type="entry name" value="Saposin-like"/>
    <property type="match status" value="1"/>
</dbReference>
<dbReference type="PANTHER" id="PTHR15541:SF2">
    <property type="entry name" value="GRANULYSIN"/>
    <property type="match status" value="1"/>
</dbReference>
<dbReference type="InterPro" id="IPR007856">
    <property type="entry name" value="SapB_1"/>
</dbReference>
<evidence type="ECO:0000313" key="4">
    <source>
        <dbReference type="EMBL" id="KAF7201695.1"/>
    </source>
</evidence>
<dbReference type="Pfam" id="PF05184">
    <property type="entry name" value="SapB_1"/>
    <property type="match status" value="1"/>
</dbReference>
<feature type="domain" description="Saposin B-type" evidence="3">
    <location>
        <begin position="43"/>
        <end position="120"/>
    </location>
</feature>
<dbReference type="OMA" id="WGCKWAL"/>
<feature type="chain" id="PRO_5038810999" evidence="2">
    <location>
        <begin position="23"/>
        <end position="120"/>
    </location>
</feature>
<dbReference type="InterPro" id="IPR011001">
    <property type="entry name" value="Saposin-like"/>
</dbReference>
<dbReference type="GO" id="GO:0006629">
    <property type="term" value="P:lipid metabolic process"/>
    <property type="evidence" value="ECO:0007669"/>
    <property type="project" value="InterPro"/>
</dbReference>